<reference evidence="2 3" key="1">
    <citation type="submission" date="2023-10" db="EMBL/GenBank/DDBJ databases">
        <title>Paenibacillus strain PFR10 Genome sequencing and assembly.</title>
        <authorList>
            <person name="Kim I."/>
        </authorList>
    </citation>
    <scope>NUCLEOTIDE SEQUENCE [LARGE SCALE GENOMIC DNA]</scope>
    <source>
        <strain evidence="2 3">PFR10</strain>
    </source>
</reference>
<protein>
    <submittedName>
        <fullName evidence="2">VanZ family protein</fullName>
    </submittedName>
</protein>
<name>A0ABU3RQB6_9BACL</name>
<gene>
    <name evidence="2" type="ORF">RQP52_34995</name>
</gene>
<dbReference type="Proteomes" id="UP001260980">
    <property type="component" value="Unassembled WGS sequence"/>
</dbReference>
<feature type="transmembrane region" description="Helical" evidence="1">
    <location>
        <begin position="93"/>
        <end position="119"/>
    </location>
</feature>
<comment type="caution">
    <text evidence="2">The sequence shown here is derived from an EMBL/GenBank/DDBJ whole genome shotgun (WGS) entry which is preliminary data.</text>
</comment>
<organism evidence="2 3">
    <name type="scientific">Paenibacillus violae</name>
    <dbReference type="NCBI Taxonomy" id="3077234"/>
    <lineage>
        <taxon>Bacteria</taxon>
        <taxon>Bacillati</taxon>
        <taxon>Bacillota</taxon>
        <taxon>Bacilli</taxon>
        <taxon>Bacillales</taxon>
        <taxon>Paenibacillaceae</taxon>
        <taxon>Paenibacillus</taxon>
    </lineage>
</organism>
<evidence type="ECO:0000313" key="2">
    <source>
        <dbReference type="EMBL" id="MDU0206281.1"/>
    </source>
</evidence>
<proteinExistence type="predicted"/>
<keyword evidence="1" id="KW-0472">Membrane</keyword>
<keyword evidence="1" id="KW-0812">Transmembrane</keyword>
<dbReference type="EMBL" id="JAWCUD010000022">
    <property type="protein sequence ID" value="MDU0206281.1"/>
    <property type="molecule type" value="Genomic_DNA"/>
</dbReference>
<evidence type="ECO:0000256" key="1">
    <source>
        <dbReference type="SAM" id="Phobius"/>
    </source>
</evidence>
<keyword evidence="3" id="KW-1185">Reference proteome</keyword>
<dbReference type="RefSeq" id="WP_315956079.1">
    <property type="nucleotide sequence ID" value="NZ_JAWCUD010000022.1"/>
</dbReference>
<accession>A0ABU3RQB6</accession>
<sequence>MSKLNGSLEGEEASTIMSKINSKHIFILYLFGLVNFVIVKFFVDIKRVIDRVASNKAQKAMVYWNLELIPFRTIFSSIDSYIRVGMVPSSINLIANIALFVPMGYLIPIVDSICNLFGISGY</sequence>
<evidence type="ECO:0000313" key="3">
    <source>
        <dbReference type="Proteomes" id="UP001260980"/>
    </source>
</evidence>
<keyword evidence="1" id="KW-1133">Transmembrane helix</keyword>
<feature type="transmembrane region" description="Helical" evidence="1">
    <location>
        <begin position="25"/>
        <end position="43"/>
    </location>
</feature>